<dbReference type="InterPro" id="IPR046757">
    <property type="entry name" value="YL1_N"/>
</dbReference>
<evidence type="ECO:0000256" key="1">
    <source>
        <dbReference type="ARBA" id="ARBA00006832"/>
    </source>
</evidence>
<comment type="similarity">
    <text evidence="1">Belongs to the VPS72/YL1 family.</text>
</comment>
<gene>
    <name evidence="4" type="ORF">DAEQUDRAFT_670793</name>
</gene>
<dbReference type="GO" id="GO:0005634">
    <property type="term" value="C:nucleus"/>
    <property type="evidence" value="ECO:0007669"/>
    <property type="project" value="TreeGrafter"/>
</dbReference>
<accession>A0A165PZT0</accession>
<feature type="compositionally biased region" description="Polar residues" evidence="2">
    <location>
        <begin position="306"/>
        <end position="336"/>
    </location>
</feature>
<reference evidence="4 5" key="1">
    <citation type="journal article" date="2016" name="Mol. Biol. Evol.">
        <title>Comparative Genomics of Early-Diverging Mushroom-Forming Fungi Provides Insights into the Origins of Lignocellulose Decay Capabilities.</title>
        <authorList>
            <person name="Nagy L.G."/>
            <person name="Riley R."/>
            <person name="Tritt A."/>
            <person name="Adam C."/>
            <person name="Daum C."/>
            <person name="Floudas D."/>
            <person name="Sun H."/>
            <person name="Yadav J.S."/>
            <person name="Pangilinan J."/>
            <person name="Larsson K.H."/>
            <person name="Matsuura K."/>
            <person name="Barry K."/>
            <person name="Labutti K."/>
            <person name="Kuo R."/>
            <person name="Ohm R.A."/>
            <person name="Bhattacharya S.S."/>
            <person name="Shirouzu T."/>
            <person name="Yoshinaga Y."/>
            <person name="Martin F.M."/>
            <person name="Grigoriev I.V."/>
            <person name="Hibbett D.S."/>
        </authorList>
    </citation>
    <scope>NUCLEOTIDE SEQUENCE [LARGE SCALE GENOMIC DNA]</scope>
    <source>
        <strain evidence="4 5">L-15889</strain>
    </source>
</reference>
<feature type="region of interest" description="Disordered" evidence="2">
    <location>
        <begin position="53"/>
        <end position="102"/>
    </location>
</feature>
<evidence type="ECO:0000313" key="5">
    <source>
        <dbReference type="Proteomes" id="UP000076727"/>
    </source>
</evidence>
<dbReference type="AlphaFoldDB" id="A0A165PZT0"/>
<feature type="region of interest" description="Disordered" evidence="2">
    <location>
        <begin position="141"/>
        <end position="161"/>
    </location>
</feature>
<protein>
    <recommendedName>
        <fullName evidence="3">Vps72/YL1 C-terminal domain-containing protein</fullName>
    </recommendedName>
</protein>
<evidence type="ECO:0000313" key="4">
    <source>
        <dbReference type="EMBL" id="KZT68827.1"/>
    </source>
</evidence>
<evidence type="ECO:0000256" key="2">
    <source>
        <dbReference type="SAM" id="MobiDB-lite"/>
    </source>
</evidence>
<proteinExistence type="inferred from homology"/>
<sequence length="498" mass="56190">MADNADSLVTRRSKRSTAGNRMEAALAEFRAEDVGMDVEEDVDFVMERGDAFESDFESTDEEAQAQEELGVLEERKDWEDERRPRKASRSRLDRVTAAAHERHKASFNPQLQEHGVAEHSSVRAKRRVSVGSVINAETGEVVEGSKRQSRRSHTMQNTSETAIRLKDAEEKKSALPKKAKTPMRTPTQHELIERALRMEEGNIKEHREYLSTEEEKRKKARLVRTSVQGPLIRWFSKAEEVTVRVDPLPPPAPPSYTLTPVPYRYYVPPSQAASPSVASPFAANATPHRSFLHVSATYHADLQRSTSSASIPLQPHSPSYAANPQAQYASPDAQSQPPTPYGHSGGSQSASYQPPEQSSSVPYSQPTPYAYPHYYYHQQYTQPHRAPSPAQPTERTEKVAKNYVVHELSQQERQQPPWHLTMKAMFGDHVKWEELRVYTSKGRPLCRPVLHCPITGKVAHYLDPRTNVPFADIAAYETLSKILEHEFVWSDSLGCYVG</sequence>
<dbReference type="Proteomes" id="UP000076727">
    <property type="component" value="Unassembled WGS sequence"/>
</dbReference>
<dbReference type="InterPro" id="IPR013272">
    <property type="entry name" value="Vps72/YL1_C"/>
</dbReference>
<dbReference type="PANTHER" id="PTHR13275:SF4">
    <property type="entry name" value="VACUOLAR PROTEIN SORTING-ASSOCIATED PROTEIN 72 HOMOLOG"/>
    <property type="match status" value="1"/>
</dbReference>
<dbReference type="EMBL" id="KV429063">
    <property type="protein sequence ID" value="KZT68827.1"/>
    <property type="molecule type" value="Genomic_DNA"/>
</dbReference>
<feature type="domain" description="Vps72/YL1 C-terminal" evidence="3">
    <location>
        <begin position="450"/>
        <end position="479"/>
    </location>
</feature>
<feature type="region of interest" description="Disordered" evidence="2">
    <location>
        <begin position="1"/>
        <end position="21"/>
    </location>
</feature>
<dbReference type="PANTHER" id="PTHR13275">
    <property type="entry name" value="YL-1 PROTEIN TRANSCRIPTION FACTOR-LIKE 1"/>
    <property type="match status" value="1"/>
</dbReference>
<evidence type="ECO:0000259" key="3">
    <source>
        <dbReference type="SMART" id="SM00993"/>
    </source>
</evidence>
<organism evidence="4 5">
    <name type="scientific">Daedalea quercina L-15889</name>
    <dbReference type="NCBI Taxonomy" id="1314783"/>
    <lineage>
        <taxon>Eukaryota</taxon>
        <taxon>Fungi</taxon>
        <taxon>Dikarya</taxon>
        <taxon>Basidiomycota</taxon>
        <taxon>Agaricomycotina</taxon>
        <taxon>Agaricomycetes</taxon>
        <taxon>Polyporales</taxon>
        <taxon>Fomitopsis</taxon>
    </lineage>
</organism>
<name>A0A165PZT0_9APHY</name>
<dbReference type="OrthoDB" id="78296at2759"/>
<feature type="compositionally biased region" description="Polar residues" evidence="2">
    <location>
        <begin position="346"/>
        <end position="364"/>
    </location>
</feature>
<dbReference type="Pfam" id="PF05764">
    <property type="entry name" value="YL1"/>
    <property type="match status" value="1"/>
</dbReference>
<feature type="compositionally biased region" description="Acidic residues" evidence="2">
    <location>
        <begin position="53"/>
        <end position="65"/>
    </location>
</feature>
<feature type="compositionally biased region" description="Basic and acidic residues" evidence="2">
    <location>
        <begin position="72"/>
        <end position="83"/>
    </location>
</feature>
<dbReference type="SMART" id="SM00993">
    <property type="entry name" value="YL1_C"/>
    <property type="match status" value="1"/>
</dbReference>
<feature type="region of interest" description="Disordered" evidence="2">
    <location>
        <begin position="306"/>
        <end position="364"/>
    </location>
</feature>
<dbReference type="STRING" id="1314783.A0A165PZT0"/>
<keyword evidence="5" id="KW-1185">Reference proteome</keyword>
<dbReference type="Pfam" id="PF08265">
    <property type="entry name" value="YL1_C"/>
    <property type="match status" value="1"/>
</dbReference>